<keyword evidence="1" id="KW-0732">Signal</keyword>
<protein>
    <submittedName>
        <fullName evidence="2">Transporter substrate-binding domain-containing protein</fullName>
    </submittedName>
</protein>
<feature type="chain" id="PRO_5046446770" evidence="1">
    <location>
        <begin position="20"/>
        <end position="235"/>
    </location>
</feature>
<dbReference type="EMBL" id="CP096208">
    <property type="protein sequence ID" value="UPQ81124.1"/>
    <property type="molecule type" value="Genomic_DNA"/>
</dbReference>
<organism evidence="2 3">
    <name type="scientific">Pseudomonas knackmussii</name>
    <dbReference type="NCBI Taxonomy" id="65741"/>
    <lineage>
        <taxon>Bacteria</taxon>
        <taxon>Pseudomonadati</taxon>
        <taxon>Pseudomonadota</taxon>
        <taxon>Gammaproteobacteria</taxon>
        <taxon>Pseudomonadales</taxon>
        <taxon>Pseudomonadaceae</taxon>
        <taxon>Pseudomonas</taxon>
    </lineage>
</organism>
<dbReference type="SUPFAM" id="SSF53850">
    <property type="entry name" value="Periplasmic binding protein-like II"/>
    <property type="match status" value="1"/>
</dbReference>
<evidence type="ECO:0000313" key="2">
    <source>
        <dbReference type="EMBL" id="UPQ81124.1"/>
    </source>
</evidence>
<gene>
    <name evidence="2" type="ORF">M0M42_11790</name>
</gene>
<accession>A0ABY4KKB2</accession>
<sequence length="235" mass="25638">MRYLLQTILALLLPASTLAAPLSAVAVDDYRPLKAAEQELLTEGFEAVWLASLDEELGRDIVLNDAPAQAELRIGVTASGPAYYSSEIAALTAAETGPAGWAELAGKAFCVTVGSPHLTTVTSRFGAIARVYPSVAQALIGLKLGECEAVVDNRLLLEQIAELPEWRRFNRMLSGLNDAAVELRVEAEDTTLQRQIERVMASNRGSKMLSEITWLFKRTCWPTPWIAIDPLRLTT</sequence>
<reference evidence="2 3" key="1">
    <citation type="submission" date="2022-04" db="EMBL/GenBank/DDBJ databases">
        <title>Pseudomonas knackmussii B09-2.</title>
        <authorList>
            <person name="Deng Y."/>
        </authorList>
    </citation>
    <scope>NUCLEOTIDE SEQUENCE [LARGE SCALE GENOMIC DNA]</scope>
    <source>
        <strain evidence="2 3">B09-2</strain>
    </source>
</reference>
<evidence type="ECO:0000313" key="3">
    <source>
        <dbReference type="Proteomes" id="UP000831189"/>
    </source>
</evidence>
<dbReference type="Proteomes" id="UP000831189">
    <property type="component" value="Chromosome"/>
</dbReference>
<feature type="signal peptide" evidence="1">
    <location>
        <begin position="1"/>
        <end position="19"/>
    </location>
</feature>
<keyword evidence="3" id="KW-1185">Reference proteome</keyword>
<evidence type="ECO:0000256" key="1">
    <source>
        <dbReference type="SAM" id="SignalP"/>
    </source>
</evidence>
<dbReference type="Gene3D" id="3.40.190.10">
    <property type="entry name" value="Periplasmic binding protein-like II"/>
    <property type="match status" value="2"/>
</dbReference>
<proteinExistence type="predicted"/>
<name>A0ABY4KKB2_9PSED</name>